<dbReference type="SFLD" id="SFLDG01017">
    <property type="entry name" value="Polyprenyl_Transferase_Like"/>
    <property type="match status" value="1"/>
</dbReference>
<reference evidence="7 8" key="1">
    <citation type="journal article" date="2008" name="Genome Biol.">
        <title>A genomic analysis of the archaeal system Ignicoccus hospitalis-Nanoarchaeum equitans.</title>
        <authorList>
            <person name="Podar M."/>
            <person name="Anderson I."/>
            <person name="Makarova K.S."/>
            <person name="Elkins J.G."/>
            <person name="Ivanova N."/>
            <person name="Wall M.A."/>
            <person name="Lykidis A."/>
            <person name="Mavromatis K."/>
            <person name="Sun H."/>
            <person name="Hudson M.E."/>
            <person name="Chen W."/>
            <person name="Deciu C."/>
            <person name="Hutchison D."/>
            <person name="Eads J.R."/>
            <person name="Anderson A."/>
            <person name="Fernandes F."/>
            <person name="Szeto E."/>
            <person name="Lapidus A."/>
            <person name="Kyrpides N.C."/>
            <person name="Saier M.H.Jr."/>
            <person name="Richardson P.M."/>
            <person name="Rachel R."/>
            <person name="Huber H."/>
            <person name="Eisen J.A."/>
            <person name="Koonin E.V."/>
            <person name="Keller M."/>
            <person name="Stetter K.O."/>
        </authorList>
    </citation>
    <scope>NUCLEOTIDE SEQUENCE [LARGE SCALE GENOMIC DNA]</scope>
    <source>
        <strain evidence="8">KIN4/I / DSM 18386 / JCM 14125</strain>
    </source>
</reference>
<sequence length="327" mass="36842">METLTRYLSEFRPLVDKKIMEVLEGSPKELYEAARHLPSKGGKRLRPALVLLVNKALGGEVEGALPAAAAVELLHNFTLVHDDIMDRDELRRGVPTVHVLYGESMAILAGDLLYAKAYEALLQSPQPPDLVKEMTEVLTWSAVTVAEGQAMDMEFEKRWDVTEEEYLEMIEKKTGALFGASAALGALTANKREVKDLMKEFGLILGKAFQIKDDVLSLLGDEKVTGKPKYNDLREGKKTILVIYALRNLPRDEAERVKSVLGRETSYEALEEVAELIKRSGALDYAMKLAEEFEKRAYEILETVRFEDEEAMRALKELVDFAVKREY</sequence>
<dbReference type="GeneID" id="5563146"/>
<keyword evidence="4" id="KW-0479">Metal-binding</keyword>
<comment type="cofactor">
    <cofactor evidence="1">
        <name>Mg(2+)</name>
        <dbReference type="ChEBI" id="CHEBI:18420"/>
    </cofactor>
</comment>
<accession>A8ABP3</accession>
<dbReference type="Proteomes" id="UP000000262">
    <property type="component" value="Chromosome"/>
</dbReference>
<evidence type="ECO:0000256" key="1">
    <source>
        <dbReference type="ARBA" id="ARBA00001946"/>
    </source>
</evidence>
<dbReference type="PhylomeDB" id="A8ABP3"/>
<dbReference type="InterPro" id="IPR000092">
    <property type="entry name" value="Polyprenyl_synt"/>
</dbReference>
<evidence type="ECO:0000256" key="4">
    <source>
        <dbReference type="ARBA" id="ARBA00022723"/>
    </source>
</evidence>
<evidence type="ECO:0000256" key="2">
    <source>
        <dbReference type="ARBA" id="ARBA00006706"/>
    </source>
</evidence>
<dbReference type="PANTHER" id="PTHR12001">
    <property type="entry name" value="GERANYLGERANYL PYROPHOSPHATE SYNTHASE"/>
    <property type="match status" value="1"/>
</dbReference>
<dbReference type="Gene3D" id="1.10.600.10">
    <property type="entry name" value="Farnesyl Diphosphate Synthase"/>
    <property type="match status" value="1"/>
</dbReference>
<evidence type="ECO:0000256" key="5">
    <source>
        <dbReference type="ARBA" id="ARBA00022842"/>
    </source>
</evidence>
<dbReference type="SUPFAM" id="SSF48576">
    <property type="entry name" value="Terpenoid synthases"/>
    <property type="match status" value="1"/>
</dbReference>
<name>A8ABP3_IGNH4</name>
<protein>
    <submittedName>
        <fullName evidence="7">Polyprenyl synthetase</fullName>
    </submittedName>
</protein>
<keyword evidence="3 6" id="KW-0808">Transferase</keyword>
<evidence type="ECO:0000256" key="3">
    <source>
        <dbReference type="ARBA" id="ARBA00022679"/>
    </source>
</evidence>
<comment type="similarity">
    <text evidence="2 6">Belongs to the FPP/GGPP synthase family.</text>
</comment>
<dbReference type="KEGG" id="iho:Igni_1168"/>
<dbReference type="Pfam" id="PF00348">
    <property type="entry name" value="polyprenyl_synt"/>
    <property type="match status" value="1"/>
</dbReference>
<dbReference type="AlphaFoldDB" id="A8ABP3"/>
<evidence type="ECO:0000256" key="6">
    <source>
        <dbReference type="RuleBase" id="RU004466"/>
    </source>
</evidence>
<gene>
    <name evidence="7" type="ordered locus">Igni_1168</name>
</gene>
<dbReference type="STRING" id="453591.Igni_1168"/>
<dbReference type="InterPro" id="IPR033749">
    <property type="entry name" value="Polyprenyl_synt_CS"/>
</dbReference>
<dbReference type="PROSITE" id="PS00723">
    <property type="entry name" value="POLYPRENYL_SYNTHASE_1"/>
    <property type="match status" value="1"/>
</dbReference>
<dbReference type="RefSeq" id="WP_012123309.1">
    <property type="nucleotide sequence ID" value="NC_009776.1"/>
</dbReference>
<organism evidence="7 8">
    <name type="scientific">Ignicoccus hospitalis (strain KIN4/I / DSM 18386 / JCM 14125)</name>
    <dbReference type="NCBI Taxonomy" id="453591"/>
    <lineage>
        <taxon>Archaea</taxon>
        <taxon>Thermoproteota</taxon>
        <taxon>Thermoprotei</taxon>
        <taxon>Desulfurococcales</taxon>
        <taxon>Desulfurococcaceae</taxon>
        <taxon>Ignicoccus</taxon>
    </lineage>
</organism>
<dbReference type="GO" id="GO:0008299">
    <property type="term" value="P:isoprenoid biosynthetic process"/>
    <property type="evidence" value="ECO:0007669"/>
    <property type="project" value="InterPro"/>
</dbReference>
<keyword evidence="8" id="KW-1185">Reference proteome</keyword>
<dbReference type="CDD" id="cd00685">
    <property type="entry name" value="Trans_IPPS_HT"/>
    <property type="match status" value="1"/>
</dbReference>
<evidence type="ECO:0000313" key="8">
    <source>
        <dbReference type="Proteomes" id="UP000000262"/>
    </source>
</evidence>
<dbReference type="eggNOG" id="arCOG01726">
    <property type="taxonomic scope" value="Archaea"/>
</dbReference>
<dbReference type="PANTHER" id="PTHR12001:SF85">
    <property type="entry name" value="SHORT CHAIN ISOPRENYL DIPHOSPHATE SYNTHASE"/>
    <property type="match status" value="1"/>
</dbReference>
<dbReference type="InterPro" id="IPR008949">
    <property type="entry name" value="Isoprenoid_synthase_dom_sf"/>
</dbReference>
<keyword evidence="5" id="KW-0460">Magnesium</keyword>
<dbReference type="GO" id="GO:0004659">
    <property type="term" value="F:prenyltransferase activity"/>
    <property type="evidence" value="ECO:0007669"/>
    <property type="project" value="InterPro"/>
</dbReference>
<dbReference type="HOGENOM" id="CLU_014015_2_1_2"/>
<proteinExistence type="inferred from homology"/>
<evidence type="ECO:0000313" key="7">
    <source>
        <dbReference type="EMBL" id="ABU82345.1"/>
    </source>
</evidence>
<dbReference type="EMBL" id="CP000816">
    <property type="protein sequence ID" value="ABU82345.1"/>
    <property type="molecule type" value="Genomic_DNA"/>
</dbReference>
<dbReference type="GO" id="GO:0046872">
    <property type="term" value="F:metal ion binding"/>
    <property type="evidence" value="ECO:0007669"/>
    <property type="project" value="UniProtKB-KW"/>
</dbReference>
<dbReference type="SFLD" id="SFLDS00005">
    <property type="entry name" value="Isoprenoid_Synthase_Type_I"/>
    <property type="match status" value="1"/>
</dbReference>